<dbReference type="InterPro" id="IPR050706">
    <property type="entry name" value="Cyclic-di-GMP_PDE-like"/>
</dbReference>
<dbReference type="Gene3D" id="3.30.70.270">
    <property type="match status" value="1"/>
</dbReference>
<proteinExistence type="predicted"/>
<dbReference type="InterPro" id="IPR035919">
    <property type="entry name" value="EAL_sf"/>
</dbReference>
<dbReference type="EMBL" id="JASGCB010000004">
    <property type="protein sequence ID" value="MDI9259434.1"/>
    <property type="molecule type" value="Genomic_DNA"/>
</dbReference>
<dbReference type="RefSeq" id="WP_283202979.1">
    <property type="nucleotide sequence ID" value="NZ_JASGCB010000004.1"/>
</dbReference>
<dbReference type="SUPFAM" id="SSF141868">
    <property type="entry name" value="EAL domain-like"/>
    <property type="match status" value="1"/>
</dbReference>
<dbReference type="SUPFAM" id="SSF55781">
    <property type="entry name" value="GAF domain-like"/>
    <property type="match status" value="1"/>
</dbReference>
<comment type="caution">
    <text evidence="3">The sequence shown here is derived from an EMBL/GenBank/DDBJ whole genome shotgun (WGS) entry which is preliminary data.</text>
</comment>
<accession>A0ABT6XWG9</accession>
<organism evidence="3 4">
    <name type="scientific">Alicyclobacillus sendaiensis PA2</name>
    <dbReference type="NCBI Taxonomy" id="3029425"/>
    <lineage>
        <taxon>Bacteria</taxon>
        <taxon>Bacillati</taxon>
        <taxon>Bacillota</taxon>
        <taxon>Bacilli</taxon>
        <taxon>Bacillales</taxon>
        <taxon>Alicyclobacillaceae</taxon>
        <taxon>Alicyclobacillus</taxon>
    </lineage>
</organism>
<dbReference type="SMART" id="SM00052">
    <property type="entry name" value="EAL"/>
    <property type="match status" value="1"/>
</dbReference>
<dbReference type="PANTHER" id="PTHR33121">
    <property type="entry name" value="CYCLIC DI-GMP PHOSPHODIESTERASE PDEF"/>
    <property type="match status" value="1"/>
</dbReference>
<dbReference type="PROSITE" id="PS50887">
    <property type="entry name" value="GGDEF"/>
    <property type="match status" value="1"/>
</dbReference>
<dbReference type="Gene3D" id="3.30.450.40">
    <property type="match status" value="1"/>
</dbReference>
<dbReference type="Pfam" id="PF00990">
    <property type="entry name" value="GGDEF"/>
    <property type="match status" value="1"/>
</dbReference>
<protein>
    <submittedName>
        <fullName evidence="3">EAL domain-containing protein</fullName>
    </submittedName>
</protein>
<reference evidence="3 4" key="1">
    <citation type="submission" date="2023-04" db="EMBL/GenBank/DDBJ databases">
        <title>A. sendaiensis sub sp. chiapanensis a novel subspecie with specific adaptation in bacterial cell wall isolated from an active volcano.</title>
        <authorList>
            <person name="Alvarez Gutierrez P.E."/>
            <person name="Ortiz Cortes L.Y."/>
        </authorList>
    </citation>
    <scope>NUCLEOTIDE SEQUENCE [LARGE SCALE GENOMIC DNA]</scope>
    <source>
        <strain evidence="3 4">PA2</strain>
    </source>
</reference>
<dbReference type="InterPro" id="IPR029016">
    <property type="entry name" value="GAF-like_dom_sf"/>
</dbReference>
<dbReference type="SMART" id="SM00267">
    <property type="entry name" value="GGDEF"/>
    <property type="match status" value="1"/>
</dbReference>
<dbReference type="PROSITE" id="PS50883">
    <property type="entry name" value="EAL"/>
    <property type="match status" value="1"/>
</dbReference>
<evidence type="ECO:0000259" key="2">
    <source>
        <dbReference type="PROSITE" id="PS50887"/>
    </source>
</evidence>
<feature type="domain" description="EAL" evidence="1">
    <location>
        <begin position="176"/>
        <end position="429"/>
    </location>
</feature>
<dbReference type="InterPro" id="IPR000160">
    <property type="entry name" value="GGDEF_dom"/>
</dbReference>
<evidence type="ECO:0000313" key="4">
    <source>
        <dbReference type="Proteomes" id="UP001529245"/>
    </source>
</evidence>
<dbReference type="NCBIfam" id="TIGR00254">
    <property type="entry name" value="GGDEF"/>
    <property type="match status" value="1"/>
</dbReference>
<gene>
    <name evidence="3" type="ORF">QID03_04470</name>
</gene>
<name>A0ABT6XWG9_ALISE</name>
<evidence type="ECO:0000259" key="1">
    <source>
        <dbReference type="PROSITE" id="PS50883"/>
    </source>
</evidence>
<dbReference type="InterPro" id="IPR029787">
    <property type="entry name" value="Nucleotide_cyclase"/>
</dbReference>
<keyword evidence="4" id="KW-1185">Reference proteome</keyword>
<dbReference type="CDD" id="cd01949">
    <property type="entry name" value="GGDEF"/>
    <property type="match status" value="1"/>
</dbReference>
<dbReference type="PANTHER" id="PTHR33121:SF79">
    <property type="entry name" value="CYCLIC DI-GMP PHOSPHODIESTERASE PDED-RELATED"/>
    <property type="match status" value="1"/>
</dbReference>
<dbReference type="SUPFAM" id="SSF55073">
    <property type="entry name" value="Nucleotide cyclase"/>
    <property type="match status" value="1"/>
</dbReference>
<evidence type="ECO:0000313" key="3">
    <source>
        <dbReference type="EMBL" id="MDI9259434.1"/>
    </source>
</evidence>
<dbReference type="Gene3D" id="3.20.20.450">
    <property type="entry name" value="EAL domain"/>
    <property type="match status" value="1"/>
</dbReference>
<sequence>MTLDAFSGQRDALTNLLGRGQFLFVVSQRMKDASRSAMIVVNLDRFRLVNANLSFADGDAILRSTAVRISRRIPETAVASRLSADEYAVALFDDDVEQAEAVAEQLRAAIAEPHAVGGMDVIVTASLGLAEGLQGASADELLRRADEAMRLAKRLGSNQVRRDRDLAAKPEDGLPPLLVETMLRQALQNGELEIHYQPKIHTRSMQVVGAEALCRWTHPELGHIPPQAFIPVAESSDLILPIDEYVLRSVCRQGATWMKQGYRVRISVNISGRQFMQDGFPKLVRECLAQTGMDPQLIELEITERTAMCDVERAVHVLQELRKIGVRIALDDFGVGYSSLNYLIQFPVHTLKIDRTFTAGIQSAVNQTPIIGAIISLAKSLNLSVVAEGVETFQQFDYLRENRCDEIQGFLFGAPVPPTSFQLSAFVAKLQPRAPQPAAHEEPSVEPSWLEQLHLDTKRLPNWRQIASHLADSIAPHVPLDRLSIEWCEEGDAFVDVCEVSLREEIPARPVGTLVPKGASAAPTVLRAGTALISPDVLERPEFEEDDSLAADGVRSVLRAPLTHLGKPFGILAVQSSLERVYTDADRRTLAQVAERVEDLVWSSYQRERWAYDALYDHRTRMFHRAFLAEWLTADDPVWFLSRAKRRPYPGWTHATASVLRIEPLAEWPPSESERVAEHLGQLWSAYGSPAWPAVRMEAGEFLFISLDSEERTFYTFLEHVRMHLRVMEVRNTRLGSPYVSLSMGWGECRDTWPNLWNAYLQARTQARSALRSAGEQGGATDGGAR</sequence>
<dbReference type="Pfam" id="PF00563">
    <property type="entry name" value="EAL"/>
    <property type="match status" value="1"/>
</dbReference>
<dbReference type="InterPro" id="IPR001633">
    <property type="entry name" value="EAL_dom"/>
</dbReference>
<dbReference type="InterPro" id="IPR043128">
    <property type="entry name" value="Rev_trsase/Diguanyl_cyclase"/>
</dbReference>
<dbReference type="CDD" id="cd01948">
    <property type="entry name" value="EAL"/>
    <property type="match status" value="1"/>
</dbReference>
<dbReference type="InterPro" id="IPR003018">
    <property type="entry name" value="GAF"/>
</dbReference>
<dbReference type="Proteomes" id="UP001529245">
    <property type="component" value="Unassembled WGS sequence"/>
</dbReference>
<feature type="domain" description="GGDEF" evidence="2">
    <location>
        <begin position="34"/>
        <end position="165"/>
    </location>
</feature>
<dbReference type="Pfam" id="PF01590">
    <property type="entry name" value="GAF"/>
    <property type="match status" value="1"/>
</dbReference>